<feature type="domain" description="GAF" evidence="6">
    <location>
        <begin position="156"/>
        <end position="298"/>
    </location>
</feature>
<comment type="caution">
    <text evidence="7">The sequence shown here is derived from an EMBL/GenBank/DDBJ whole genome shotgun (WGS) entry which is preliminary data.</text>
</comment>
<dbReference type="PANTHER" id="PTHR30386">
    <property type="entry name" value="MEMBRANE FUSION SUBUNIT OF EMRAB-TOLC MULTIDRUG EFFLUX PUMP"/>
    <property type="match status" value="1"/>
</dbReference>
<dbReference type="EMBL" id="PVNK01000049">
    <property type="protein sequence ID" value="PRQ04235.1"/>
    <property type="molecule type" value="Genomic_DNA"/>
</dbReference>
<evidence type="ECO:0000256" key="3">
    <source>
        <dbReference type="ARBA" id="ARBA00022989"/>
    </source>
</evidence>
<evidence type="ECO:0000259" key="6">
    <source>
        <dbReference type="SMART" id="SM00065"/>
    </source>
</evidence>
<keyword evidence="4 5" id="KW-0472">Membrane</keyword>
<dbReference type="SUPFAM" id="SSF55781">
    <property type="entry name" value="GAF domain-like"/>
    <property type="match status" value="1"/>
</dbReference>
<evidence type="ECO:0000256" key="4">
    <source>
        <dbReference type="ARBA" id="ARBA00023136"/>
    </source>
</evidence>
<dbReference type="Pfam" id="PF01590">
    <property type="entry name" value="GAF"/>
    <property type="match status" value="1"/>
</dbReference>
<dbReference type="AlphaFoldDB" id="A0A2S9YGJ6"/>
<dbReference type="Gene3D" id="3.30.450.40">
    <property type="match status" value="1"/>
</dbReference>
<evidence type="ECO:0000313" key="7">
    <source>
        <dbReference type="EMBL" id="PRQ04235.1"/>
    </source>
</evidence>
<keyword evidence="2 5" id="KW-0812">Transmembrane</keyword>
<sequence length="616" mass="67424">MNQKNTPNHPTSKLGHALLVLGSEDGVAPLREALDALISLSQRDPEAVDLGAVLADPALALVVFHALDEPDLVKGMRALGPETPVFISASAVNDQIRADPRLVFELKSEISPDQLPVLFTRALGGAPPERPELSADDVALHKRVLELASRFASSRDPAQAARSVSAELCELLDANRVHCLYHDGASGALWALSPVEREHRATRGLAGFAARTGKGLWLRRADEDPRYLAAIDDPGGRGEEQLLVAPICGAEGSVHVVLVVVRQGHREAFDARERGSLGLFIQRAGPLVEHLAQRQELAELVREHEERERGPFRVEALRARQAGERPGEVIRVTGAWVPVSYWLVLALVLVGFAYLAFGRINIYSAGPAVIHLHERRQITARSSGALAEILVEPGERVDAGQLLARLDDRVARSELTRAELSFRAELRARLLEPDDPVTAANLTDLRRQRDNAEAALVERELRAPVAGTVGDLRIRPGQHLSVGETLLSLLIDEDARRVIALLPGSDRPQLRPGMVMRLELPGYQRAYQHLHVRHVGEEVVGPSEARRFLGPTQADALALDGPMVLVEAELDEPSFVVDDQRYDYHEGMLALAEVRVRSESLLEMLFPALRGVLPRG</sequence>
<gene>
    <name evidence="7" type="ORF">ENSA5_09580</name>
</gene>
<dbReference type="OrthoDB" id="5522338at2"/>
<accession>A0A2S9YGJ6</accession>
<dbReference type="SMART" id="SM00065">
    <property type="entry name" value="GAF"/>
    <property type="match status" value="1"/>
</dbReference>
<name>A0A2S9YGJ6_9BACT</name>
<evidence type="ECO:0000313" key="8">
    <source>
        <dbReference type="Proteomes" id="UP000237968"/>
    </source>
</evidence>
<dbReference type="InterPro" id="IPR058625">
    <property type="entry name" value="MdtA-like_BSH"/>
</dbReference>
<reference evidence="7 8" key="1">
    <citation type="submission" date="2018-03" db="EMBL/GenBank/DDBJ databases">
        <title>Draft Genome Sequences of the Obligatory Marine Myxobacteria Enhygromyxa salina SWB005.</title>
        <authorList>
            <person name="Poehlein A."/>
            <person name="Moghaddam J.A."/>
            <person name="Harms H."/>
            <person name="Alanjari M."/>
            <person name="Koenig G.M."/>
            <person name="Daniel R."/>
            <person name="Schaeberle T.F."/>
        </authorList>
    </citation>
    <scope>NUCLEOTIDE SEQUENCE [LARGE SCALE GENOMIC DNA]</scope>
    <source>
        <strain evidence="7 8">SWB005</strain>
    </source>
</reference>
<comment type="subcellular location">
    <subcellularLocation>
        <location evidence="1">Membrane</location>
        <topology evidence="1">Single-pass membrane protein</topology>
    </subcellularLocation>
</comment>
<evidence type="ECO:0000256" key="1">
    <source>
        <dbReference type="ARBA" id="ARBA00004167"/>
    </source>
</evidence>
<keyword evidence="8" id="KW-1185">Reference proteome</keyword>
<keyword evidence="3 5" id="KW-1133">Transmembrane helix</keyword>
<dbReference type="Gene3D" id="2.40.50.100">
    <property type="match status" value="1"/>
</dbReference>
<dbReference type="InterPro" id="IPR050739">
    <property type="entry name" value="MFP"/>
</dbReference>
<feature type="transmembrane region" description="Helical" evidence="5">
    <location>
        <begin position="339"/>
        <end position="357"/>
    </location>
</feature>
<organism evidence="7 8">
    <name type="scientific">Enhygromyxa salina</name>
    <dbReference type="NCBI Taxonomy" id="215803"/>
    <lineage>
        <taxon>Bacteria</taxon>
        <taxon>Pseudomonadati</taxon>
        <taxon>Myxococcota</taxon>
        <taxon>Polyangia</taxon>
        <taxon>Nannocystales</taxon>
        <taxon>Nannocystaceae</taxon>
        <taxon>Enhygromyxa</taxon>
    </lineage>
</organism>
<dbReference type="Proteomes" id="UP000237968">
    <property type="component" value="Unassembled WGS sequence"/>
</dbReference>
<evidence type="ECO:0000256" key="2">
    <source>
        <dbReference type="ARBA" id="ARBA00022692"/>
    </source>
</evidence>
<dbReference type="PANTHER" id="PTHR30386:SF26">
    <property type="entry name" value="TRANSPORT PROTEIN COMB"/>
    <property type="match status" value="1"/>
</dbReference>
<dbReference type="InterPro" id="IPR003018">
    <property type="entry name" value="GAF"/>
</dbReference>
<dbReference type="InterPro" id="IPR029016">
    <property type="entry name" value="GAF-like_dom_sf"/>
</dbReference>
<proteinExistence type="predicted"/>
<dbReference type="GO" id="GO:0016020">
    <property type="term" value="C:membrane"/>
    <property type="evidence" value="ECO:0007669"/>
    <property type="project" value="UniProtKB-SubCell"/>
</dbReference>
<evidence type="ECO:0000256" key="5">
    <source>
        <dbReference type="SAM" id="Phobius"/>
    </source>
</evidence>
<protein>
    <submittedName>
        <fullName evidence="7">Multidrug resistance protein MdtN</fullName>
    </submittedName>
</protein>
<dbReference type="Pfam" id="PF25917">
    <property type="entry name" value="BSH_RND"/>
    <property type="match status" value="1"/>
</dbReference>
<dbReference type="SUPFAM" id="SSF111369">
    <property type="entry name" value="HlyD-like secretion proteins"/>
    <property type="match status" value="1"/>
</dbReference>